<feature type="transmembrane region" description="Helical" evidence="6">
    <location>
        <begin position="309"/>
        <end position="328"/>
    </location>
</feature>
<feature type="transmembrane region" description="Helical" evidence="6">
    <location>
        <begin position="7"/>
        <end position="25"/>
    </location>
</feature>
<protein>
    <submittedName>
        <fullName evidence="8">O-antigen ligase family protein</fullName>
    </submittedName>
</protein>
<feature type="transmembrane region" description="Helical" evidence="6">
    <location>
        <begin position="118"/>
        <end position="137"/>
    </location>
</feature>
<feature type="compositionally biased region" description="Basic and acidic residues" evidence="5">
    <location>
        <begin position="402"/>
        <end position="415"/>
    </location>
</feature>
<dbReference type="RefSeq" id="WP_187714533.1">
    <property type="nucleotide sequence ID" value="NZ_CP060780.1"/>
</dbReference>
<dbReference type="EMBL" id="CP060780">
    <property type="protein sequence ID" value="QNP43103.1"/>
    <property type="molecule type" value="Genomic_DNA"/>
</dbReference>
<dbReference type="Proteomes" id="UP000516134">
    <property type="component" value="Chromosome"/>
</dbReference>
<dbReference type="PANTHER" id="PTHR37422">
    <property type="entry name" value="TEICHURONIC ACID BIOSYNTHESIS PROTEIN TUAE"/>
    <property type="match status" value="1"/>
</dbReference>
<organism evidence="8 9">
    <name type="scientific">Sphingomonas daechungensis</name>
    <dbReference type="NCBI Taxonomy" id="1176646"/>
    <lineage>
        <taxon>Bacteria</taxon>
        <taxon>Pseudomonadati</taxon>
        <taxon>Pseudomonadota</taxon>
        <taxon>Alphaproteobacteria</taxon>
        <taxon>Sphingomonadales</taxon>
        <taxon>Sphingomonadaceae</taxon>
        <taxon>Sphingomonas</taxon>
    </lineage>
</organism>
<reference evidence="8 9" key="1">
    <citation type="submission" date="2020-08" db="EMBL/GenBank/DDBJ databases">
        <title>Genome sequence of Sphingomonas daechungensis KACC 18115T.</title>
        <authorList>
            <person name="Hyun D.-W."/>
            <person name="Bae J.-W."/>
        </authorList>
    </citation>
    <scope>NUCLEOTIDE SEQUENCE [LARGE SCALE GENOMIC DNA]</scope>
    <source>
        <strain evidence="8 9">KACC 18115</strain>
    </source>
</reference>
<dbReference type="GO" id="GO:0016874">
    <property type="term" value="F:ligase activity"/>
    <property type="evidence" value="ECO:0007669"/>
    <property type="project" value="UniProtKB-KW"/>
</dbReference>
<evidence type="ECO:0000259" key="7">
    <source>
        <dbReference type="Pfam" id="PF04932"/>
    </source>
</evidence>
<name>A0ABX6T321_9SPHN</name>
<evidence type="ECO:0000256" key="3">
    <source>
        <dbReference type="ARBA" id="ARBA00022989"/>
    </source>
</evidence>
<feature type="region of interest" description="Disordered" evidence="5">
    <location>
        <begin position="397"/>
        <end position="423"/>
    </location>
</feature>
<dbReference type="InterPro" id="IPR007016">
    <property type="entry name" value="O-antigen_ligase-rel_domated"/>
</dbReference>
<evidence type="ECO:0000256" key="6">
    <source>
        <dbReference type="SAM" id="Phobius"/>
    </source>
</evidence>
<keyword evidence="4 6" id="KW-0472">Membrane</keyword>
<evidence type="ECO:0000256" key="2">
    <source>
        <dbReference type="ARBA" id="ARBA00022692"/>
    </source>
</evidence>
<comment type="subcellular location">
    <subcellularLocation>
        <location evidence="1">Membrane</location>
        <topology evidence="1">Multi-pass membrane protein</topology>
    </subcellularLocation>
</comment>
<dbReference type="InterPro" id="IPR051533">
    <property type="entry name" value="WaaL-like"/>
</dbReference>
<feature type="transmembrane region" description="Helical" evidence="6">
    <location>
        <begin position="61"/>
        <end position="78"/>
    </location>
</feature>
<feature type="transmembrane region" description="Helical" evidence="6">
    <location>
        <begin position="349"/>
        <end position="366"/>
    </location>
</feature>
<evidence type="ECO:0000256" key="1">
    <source>
        <dbReference type="ARBA" id="ARBA00004141"/>
    </source>
</evidence>
<evidence type="ECO:0000256" key="5">
    <source>
        <dbReference type="SAM" id="MobiDB-lite"/>
    </source>
</evidence>
<evidence type="ECO:0000256" key="4">
    <source>
        <dbReference type="ARBA" id="ARBA00023136"/>
    </source>
</evidence>
<dbReference type="PANTHER" id="PTHR37422:SF13">
    <property type="entry name" value="LIPOPOLYSACCHARIDE BIOSYNTHESIS PROTEIN PA4999-RELATED"/>
    <property type="match status" value="1"/>
</dbReference>
<dbReference type="Pfam" id="PF04932">
    <property type="entry name" value="Wzy_C"/>
    <property type="match status" value="1"/>
</dbReference>
<keyword evidence="8" id="KW-0436">Ligase</keyword>
<keyword evidence="3 6" id="KW-1133">Transmembrane helix</keyword>
<feature type="transmembrane region" description="Helical" evidence="6">
    <location>
        <begin position="218"/>
        <end position="239"/>
    </location>
</feature>
<feature type="transmembrane region" description="Helical" evidence="6">
    <location>
        <begin position="149"/>
        <end position="167"/>
    </location>
</feature>
<sequence length="423" mass="45506">MGRLRDGIIPFITGTFHLYVAPIAWPAWPQFPKGMEISALDFLAIAILIGTTSKVRTLRQIWPWLAYFAAVVIAIPQGEVKMAGFFYAWQIARVALVCAAAIRIAAYADAPESMVKGIFAGLIFQAMFAISQSASGAAQASGEFSSPNLLGMMAHFAIFPAFALLLARKDTGWALAAFIAAVVVDLLTASRATMGLAAIGLALLGVVSIMKSSTTWKFGIVGAGALMVAAVSPFAIGAIQDRQATNNSESSDAQREAMKDAARMIIADHPFGVGPDQYVVVSNMGGYSARAGVGWMSATRGTSVHESYLLVWAETGLLGLITFLMVLFRPMIGTYRAAFRFRKEFESELLLGFAVATTIVAIHLLYEWLWIMFLLQYTFAMTTGVAIGIAIRLASRSKAPAVRKEARPAEPRPPLEEPVPSPN</sequence>
<gene>
    <name evidence="8" type="ORF">H9L15_14285</name>
</gene>
<evidence type="ECO:0000313" key="8">
    <source>
        <dbReference type="EMBL" id="QNP43103.1"/>
    </source>
</evidence>
<evidence type="ECO:0000313" key="9">
    <source>
        <dbReference type="Proteomes" id="UP000516134"/>
    </source>
</evidence>
<feature type="transmembrane region" description="Helical" evidence="6">
    <location>
        <begin position="194"/>
        <end position="211"/>
    </location>
</feature>
<keyword evidence="9" id="KW-1185">Reference proteome</keyword>
<accession>A0ABX6T321</accession>
<feature type="domain" description="O-antigen ligase-related" evidence="7">
    <location>
        <begin position="177"/>
        <end position="324"/>
    </location>
</feature>
<feature type="transmembrane region" description="Helical" evidence="6">
    <location>
        <begin position="84"/>
        <end position="106"/>
    </location>
</feature>
<feature type="transmembrane region" description="Helical" evidence="6">
    <location>
        <begin position="372"/>
        <end position="394"/>
    </location>
</feature>
<proteinExistence type="predicted"/>
<keyword evidence="2 6" id="KW-0812">Transmembrane</keyword>